<reference evidence="1" key="1">
    <citation type="journal article" date="2020" name="Nature">
        <title>Giant virus diversity and host interactions through global metagenomics.</title>
        <authorList>
            <person name="Schulz F."/>
            <person name="Roux S."/>
            <person name="Paez-Espino D."/>
            <person name="Jungbluth S."/>
            <person name="Walsh D.A."/>
            <person name="Denef V.J."/>
            <person name="McMahon K.D."/>
            <person name="Konstantinidis K.T."/>
            <person name="Eloe-Fadrosh E.A."/>
            <person name="Kyrpides N.C."/>
            <person name="Woyke T."/>
        </authorList>
    </citation>
    <scope>NUCLEOTIDE SEQUENCE</scope>
    <source>
        <strain evidence="1">GVMAG-S-3300012000-53</strain>
    </source>
</reference>
<accession>A0A6C0KHU1</accession>
<dbReference type="InterPro" id="IPR037221">
    <property type="entry name" value="H-type_lectin_dom_sf"/>
</dbReference>
<name>A0A6C0KHU1_9ZZZZ</name>
<proteinExistence type="predicted"/>
<dbReference type="Gene3D" id="2.160.10.10">
    <property type="entry name" value="Hexapeptide repeat proteins"/>
    <property type="match status" value="1"/>
</dbReference>
<dbReference type="EMBL" id="MN740892">
    <property type="protein sequence ID" value="QHU16893.1"/>
    <property type="molecule type" value="Genomic_DNA"/>
</dbReference>
<dbReference type="InterPro" id="IPR011004">
    <property type="entry name" value="Trimer_LpxA-like_sf"/>
</dbReference>
<organism evidence="1">
    <name type="scientific">viral metagenome</name>
    <dbReference type="NCBI Taxonomy" id="1070528"/>
    <lineage>
        <taxon>unclassified sequences</taxon>
        <taxon>metagenomes</taxon>
        <taxon>organismal metagenomes</taxon>
    </lineage>
</organism>
<protein>
    <submittedName>
        <fullName evidence="1">Uncharacterized protein</fullName>
    </submittedName>
</protein>
<sequence>MSTWDGYNKQIAANRFQKTFVINHIDISGRLLVRQDASLNTRLFVVNDASFMGNVYVNGNLIANSRFTVNQDASLNSRLFVANDASFVGNVFVNGNLIANSRFILTHDGSLNRLFVVNDASFMSNVYVRGNIIANSGFIINNGDISFNSNVLLKGDISCNGNLSIGRNLIVSGNLAVKNYTNQNIINTTTTNYQLVVAEDISLNGRLAVSGDSSFNGILQINGNIGIKVAAPLGPFDISGSLVRTTVLTTGNLYIGGTVASATFNTGGDTGYPPVFIATNKTTNTAPSNNSLTIENKNNTSSTAHSMLLVRSGTTGGGNPYVSYDSAGETGWSHGINNSTSNFYISNYWKLNYYNNIPIMAIQNGSGYVGTYATPSPNAFLQLYGNVTNTNYNNGPDWGPTTQGYHNLILSTASSASGNYGMTLGVDKASGGFGYINVAAPGVYRPLCLQTTGGNVGIGTTNPLEKLHVMGGLRIYSGNRITGIDAGQYPNSPFAASGTITFNTTFPSTPTVFTTIIANSTNQVFTVQVANVTTTAFSFWKNWKSTTSQTTGGIATDEPFYWVAISFT</sequence>
<dbReference type="SUPFAM" id="SSF141086">
    <property type="entry name" value="Agglutinin HPA-like"/>
    <property type="match status" value="1"/>
</dbReference>
<dbReference type="AlphaFoldDB" id="A0A6C0KHU1"/>
<evidence type="ECO:0000313" key="1">
    <source>
        <dbReference type="EMBL" id="QHU16893.1"/>
    </source>
</evidence>
<dbReference type="SUPFAM" id="SSF51161">
    <property type="entry name" value="Trimeric LpxA-like enzymes"/>
    <property type="match status" value="1"/>
</dbReference>